<organism evidence="6 7">
    <name type="scientific">Paenibacillus oceani</name>
    <dbReference type="NCBI Taxonomy" id="2772510"/>
    <lineage>
        <taxon>Bacteria</taxon>
        <taxon>Bacillati</taxon>
        <taxon>Bacillota</taxon>
        <taxon>Bacilli</taxon>
        <taxon>Bacillales</taxon>
        <taxon>Paenibacillaceae</taxon>
        <taxon>Paenibacillus</taxon>
    </lineage>
</organism>
<gene>
    <name evidence="6" type="ORF">IDH45_17435</name>
</gene>
<accession>A0A927C9V4</accession>
<comment type="caution">
    <text evidence="6">The sequence shown here is derived from an EMBL/GenBank/DDBJ whole genome shotgun (WGS) entry which is preliminary data.</text>
</comment>
<comment type="subcellular location">
    <subcellularLocation>
        <location evidence="1">Cell envelope</location>
    </subcellularLocation>
</comment>
<evidence type="ECO:0000313" key="6">
    <source>
        <dbReference type="EMBL" id="MBD2863775.1"/>
    </source>
</evidence>
<sequence>MSKRWITGTMAALAVLSAVGCGGTNGKSGGEQAGGGTNAAPADGFDATKPVTLKIVDTGLITDEEYQLYVEGPVKKKYPNITLELIRQKYSVDRYELLLAKGEKFDLLFEANLLFDDVIAAKLADNMEPMLKKHQIDLNRIEQVALDSFKIASGGQHLSGVPFTRHFNALYYNKDLFDRFGVPYPKDGMTWEETIELTRKMTRTEGGVVYRGFDPDLPFRTASAIGQPIIDEKHVSTVTGEKWKQIFQMYNTIYEIPGYKEKFVNPNNFGEFTKGNLAMLAGLNILPAISKVADKLNWDMVAYPSLKEAPNTGHEFDGHGIVVTSISDKKDAAYKVVEVLLSEENQLLMARNGKMPIVKAKNVQEAFGQDVAFLQGKNVKAIYKTTPARSHIPTPYDSKARTIMNKYNKDILTGAKDLNTALREMDEEITKMIAENKK</sequence>
<dbReference type="PANTHER" id="PTHR43649">
    <property type="entry name" value="ARABINOSE-BINDING PROTEIN-RELATED"/>
    <property type="match status" value="1"/>
</dbReference>
<evidence type="ECO:0000256" key="3">
    <source>
        <dbReference type="ARBA" id="ARBA00022448"/>
    </source>
</evidence>
<feature type="chain" id="PRO_5039512272" evidence="5">
    <location>
        <begin position="21"/>
        <end position="438"/>
    </location>
</feature>
<evidence type="ECO:0000256" key="4">
    <source>
        <dbReference type="ARBA" id="ARBA00022729"/>
    </source>
</evidence>
<dbReference type="InterPro" id="IPR006059">
    <property type="entry name" value="SBP"/>
</dbReference>
<name>A0A927C9V4_9BACL</name>
<dbReference type="InterPro" id="IPR050490">
    <property type="entry name" value="Bact_solute-bd_prot1"/>
</dbReference>
<dbReference type="Pfam" id="PF01547">
    <property type="entry name" value="SBP_bac_1"/>
    <property type="match status" value="1"/>
</dbReference>
<evidence type="ECO:0000256" key="5">
    <source>
        <dbReference type="SAM" id="SignalP"/>
    </source>
</evidence>
<comment type="similarity">
    <text evidence="2">Belongs to the bacterial solute-binding protein 1 family.</text>
</comment>
<dbReference type="Gene3D" id="3.40.190.10">
    <property type="entry name" value="Periplasmic binding protein-like II"/>
    <property type="match status" value="1"/>
</dbReference>
<dbReference type="AlphaFoldDB" id="A0A927C9V4"/>
<dbReference type="PROSITE" id="PS51257">
    <property type="entry name" value="PROKAR_LIPOPROTEIN"/>
    <property type="match status" value="1"/>
</dbReference>
<dbReference type="EMBL" id="JACXJA010000022">
    <property type="protein sequence ID" value="MBD2863775.1"/>
    <property type="molecule type" value="Genomic_DNA"/>
</dbReference>
<dbReference type="PANTHER" id="PTHR43649:SF31">
    <property type="entry name" value="SN-GLYCEROL-3-PHOSPHATE-BINDING PERIPLASMIC PROTEIN UGPB"/>
    <property type="match status" value="1"/>
</dbReference>
<protein>
    <submittedName>
        <fullName evidence="6">Extracellular solute-binding protein</fullName>
    </submittedName>
</protein>
<keyword evidence="7" id="KW-1185">Reference proteome</keyword>
<evidence type="ECO:0000313" key="7">
    <source>
        <dbReference type="Proteomes" id="UP000639396"/>
    </source>
</evidence>
<feature type="signal peptide" evidence="5">
    <location>
        <begin position="1"/>
        <end position="20"/>
    </location>
</feature>
<dbReference type="Proteomes" id="UP000639396">
    <property type="component" value="Unassembled WGS sequence"/>
</dbReference>
<dbReference type="RefSeq" id="WP_190929404.1">
    <property type="nucleotide sequence ID" value="NZ_JACXJA010000022.1"/>
</dbReference>
<evidence type="ECO:0000256" key="1">
    <source>
        <dbReference type="ARBA" id="ARBA00004196"/>
    </source>
</evidence>
<keyword evidence="4 5" id="KW-0732">Signal</keyword>
<reference evidence="6" key="1">
    <citation type="submission" date="2020-09" db="EMBL/GenBank/DDBJ databases">
        <title>A novel bacterium of genus Paenibacillus, isolated from South China Sea.</title>
        <authorList>
            <person name="Huang H."/>
            <person name="Mo K."/>
            <person name="Hu Y."/>
        </authorList>
    </citation>
    <scope>NUCLEOTIDE SEQUENCE</scope>
    <source>
        <strain evidence="6">IB182363</strain>
    </source>
</reference>
<dbReference type="SUPFAM" id="SSF53850">
    <property type="entry name" value="Periplasmic binding protein-like II"/>
    <property type="match status" value="1"/>
</dbReference>
<proteinExistence type="inferred from homology"/>
<keyword evidence="3" id="KW-0813">Transport</keyword>
<evidence type="ECO:0000256" key="2">
    <source>
        <dbReference type="ARBA" id="ARBA00008520"/>
    </source>
</evidence>
<dbReference type="GO" id="GO:0030313">
    <property type="term" value="C:cell envelope"/>
    <property type="evidence" value="ECO:0007669"/>
    <property type="project" value="UniProtKB-SubCell"/>
</dbReference>